<proteinExistence type="predicted"/>
<accession>A0A4Y7SVY4</accession>
<keyword evidence="2" id="KW-1185">Reference proteome</keyword>
<dbReference type="Proteomes" id="UP000298030">
    <property type="component" value="Unassembled WGS sequence"/>
</dbReference>
<dbReference type="AlphaFoldDB" id="A0A4Y7SVY4"/>
<protein>
    <submittedName>
        <fullName evidence="1">Uncharacterized protein</fullName>
    </submittedName>
</protein>
<reference evidence="1 2" key="1">
    <citation type="journal article" date="2019" name="Nat. Ecol. Evol.">
        <title>Megaphylogeny resolves global patterns of mushroom evolution.</title>
        <authorList>
            <person name="Varga T."/>
            <person name="Krizsan K."/>
            <person name="Foldi C."/>
            <person name="Dima B."/>
            <person name="Sanchez-Garcia M."/>
            <person name="Sanchez-Ramirez S."/>
            <person name="Szollosi G.J."/>
            <person name="Szarkandi J.G."/>
            <person name="Papp V."/>
            <person name="Albert L."/>
            <person name="Andreopoulos W."/>
            <person name="Angelini C."/>
            <person name="Antonin V."/>
            <person name="Barry K.W."/>
            <person name="Bougher N.L."/>
            <person name="Buchanan P."/>
            <person name="Buyck B."/>
            <person name="Bense V."/>
            <person name="Catcheside P."/>
            <person name="Chovatia M."/>
            <person name="Cooper J."/>
            <person name="Damon W."/>
            <person name="Desjardin D."/>
            <person name="Finy P."/>
            <person name="Geml J."/>
            <person name="Haridas S."/>
            <person name="Hughes K."/>
            <person name="Justo A."/>
            <person name="Karasinski D."/>
            <person name="Kautmanova I."/>
            <person name="Kiss B."/>
            <person name="Kocsube S."/>
            <person name="Kotiranta H."/>
            <person name="LaButti K.M."/>
            <person name="Lechner B.E."/>
            <person name="Liimatainen K."/>
            <person name="Lipzen A."/>
            <person name="Lukacs Z."/>
            <person name="Mihaltcheva S."/>
            <person name="Morgado L.N."/>
            <person name="Niskanen T."/>
            <person name="Noordeloos M.E."/>
            <person name="Ohm R.A."/>
            <person name="Ortiz-Santana B."/>
            <person name="Ovrebo C."/>
            <person name="Racz N."/>
            <person name="Riley R."/>
            <person name="Savchenko A."/>
            <person name="Shiryaev A."/>
            <person name="Soop K."/>
            <person name="Spirin V."/>
            <person name="Szebenyi C."/>
            <person name="Tomsovsky M."/>
            <person name="Tulloss R.E."/>
            <person name="Uehling J."/>
            <person name="Grigoriev I.V."/>
            <person name="Vagvolgyi C."/>
            <person name="Papp T."/>
            <person name="Martin F.M."/>
            <person name="Miettinen O."/>
            <person name="Hibbett D.S."/>
            <person name="Nagy L.G."/>
        </authorList>
    </citation>
    <scope>NUCLEOTIDE SEQUENCE [LARGE SCALE GENOMIC DNA]</scope>
    <source>
        <strain evidence="1 2">FP101781</strain>
    </source>
</reference>
<evidence type="ECO:0000313" key="1">
    <source>
        <dbReference type="EMBL" id="TEB26033.1"/>
    </source>
</evidence>
<organism evidence="1 2">
    <name type="scientific">Coprinellus micaceus</name>
    <name type="common">Glistening ink-cap mushroom</name>
    <name type="synonym">Coprinus micaceus</name>
    <dbReference type="NCBI Taxonomy" id="71717"/>
    <lineage>
        <taxon>Eukaryota</taxon>
        <taxon>Fungi</taxon>
        <taxon>Dikarya</taxon>
        <taxon>Basidiomycota</taxon>
        <taxon>Agaricomycotina</taxon>
        <taxon>Agaricomycetes</taxon>
        <taxon>Agaricomycetidae</taxon>
        <taxon>Agaricales</taxon>
        <taxon>Agaricineae</taxon>
        <taxon>Psathyrellaceae</taxon>
        <taxon>Coprinellus</taxon>
    </lineage>
</organism>
<sequence>MPHTQAFFSAVECLTVKLHHHETPGDTLHLLPVVQETLLGLSLNATRYPYRSRAPIVASLDLSSFVKLRHLILINWPRNPEQPQFAFPESLLSTFSASSSVLESVALTITWDRWDLDADWDEDGSWRRAQGLVIDPQGKRRSSFATLKS</sequence>
<evidence type="ECO:0000313" key="2">
    <source>
        <dbReference type="Proteomes" id="UP000298030"/>
    </source>
</evidence>
<dbReference type="EMBL" id="QPFP01000051">
    <property type="protein sequence ID" value="TEB26033.1"/>
    <property type="molecule type" value="Genomic_DNA"/>
</dbReference>
<name>A0A4Y7SVY4_COPMI</name>
<comment type="caution">
    <text evidence="1">The sequence shown here is derived from an EMBL/GenBank/DDBJ whole genome shotgun (WGS) entry which is preliminary data.</text>
</comment>
<gene>
    <name evidence="1" type="ORF">FA13DRAFT_1108893</name>
</gene>